<organism evidence="1 2">
    <name type="scientific">Desulfobacter postgatei 2ac9</name>
    <dbReference type="NCBI Taxonomy" id="879212"/>
    <lineage>
        <taxon>Bacteria</taxon>
        <taxon>Pseudomonadati</taxon>
        <taxon>Thermodesulfobacteriota</taxon>
        <taxon>Desulfobacteria</taxon>
        <taxon>Desulfobacterales</taxon>
        <taxon>Desulfobacteraceae</taxon>
        <taxon>Desulfobacter</taxon>
    </lineage>
</organism>
<reference evidence="1 2" key="1">
    <citation type="submission" date="2011-09" db="EMBL/GenBank/DDBJ databases">
        <authorList>
            <consortium name="US DOE Joint Genome Institute (JGI-PGF)"/>
            <person name="Lucas S."/>
            <person name="Han J."/>
            <person name="Lapidus A."/>
            <person name="Cheng J.-F."/>
            <person name="Goodwin L."/>
            <person name="Pitluck S."/>
            <person name="Peters L."/>
            <person name="Land M.L."/>
            <person name="Hauser L."/>
            <person name="Orellana R."/>
            <person name="Lovley D."/>
            <person name="Woyke T.J."/>
        </authorList>
    </citation>
    <scope>NUCLEOTIDE SEQUENCE [LARGE SCALE GENOMIC DNA]</scope>
    <source>
        <strain evidence="1 2">2ac9</strain>
    </source>
</reference>
<name>I5B189_9BACT</name>
<dbReference type="EMBL" id="CM001488">
    <property type="protein sequence ID" value="EIM63252.1"/>
    <property type="molecule type" value="Genomic_DNA"/>
</dbReference>
<reference evidence="1 2" key="2">
    <citation type="submission" date="2012-02" db="EMBL/GenBank/DDBJ databases">
        <title>Improved High-Quality Draft sequence of Desulfobacter postgatei 2ac9.</title>
        <authorList>
            <consortium name="US DOE Joint Genome Institute"/>
            <person name="Lucas S."/>
            <person name="Han J."/>
            <person name="Lapidus A."/>
            <person name="Cheng J.-F."/>
            <person name="Goodwin L."/>
            <person name="Pitluck S."/>
            <person name="Peters L."/>
            <person name="Ovchinnikova G."/>
            <person name="Held B."/>
            <person name="Detter J.C."/>
            <person name="Han C."/>
            <person name="Tapia R."/>
            <person name="Land M."/>
            <person name="Hauser L."/>
            <person name="Kyrpides N."/>
            <person name="Ivanova N."/>
            <person name="Pagani I."/>
            <person name="Orellana R."/>
            <person name="Lovley D."/>
            <person name="Woyke T."/>
        </authorList>
    </citation>
    <scope>NUCLEOTIDE SEQUENCE [LARGE SCALE GENOMIC DNA]</scope>
    <source>
        <strain evidence="1 2">2ac9</strain>
    </source>
</reference>
<dbReference type="RefSeq" id="WP_004072313.1">
    <property type="nucleotide sequence ID" value="NZ_CM001488.1"/>
</dbReference>
<evidence type="ECO:0000313" key="1">
    <source>
        <dbReference type="EMBL" id="EIM63252.1"/>
    </source>
</evidence>
<accession>I5B189</accession>
<dbReference type="HOGENOM" id="CLU_2648620_0_0_7"/>
<keyword evidence="2" id="KW-1185">Reference proteome</keyword>
<proteinExistence type="predicted"/>
<dbReference type="Proteomes" id="UP000005778">
    <property type="component" value="Chromosome"/>
</dbReference>
<sequence length="76" mass="8938">MILKNEQMDLCINCTNIHHCFYYKKKKEPVWFCEEYALEYVFNDTAASLNDVKQLKRAEAMFLPGEKPGLFDQEGV</sequence>
<dbReference type="AlphaFoldDB" id="I5B189"/>
<dbReference type="STRING" id="879212.DespoDRAFT_01293"/>
<protein>
    <submittedName>
        <fullName evidence="1">Uncharacterized protein</fullName>
    </submittedName>
</protein>
<evidence type="ECO:0000313" key="2">
    <source>
        <dbReference type="Proteomes" id="UP000005778"/>
    </source>
</evidence>
<gene>
    <name evidence="1" type="ORF">DespoDRAFT_01293</name>
</gene>